<dbReference type="EMBL" id="CM004480">
    <property type="protein sequence ID" value="OCT69567.1"/>
    <property type="molecule type" value="Genomic_DNA"/>
</dbReference>
<gene>
    <name evidence="1" type="ORF">XELAEV_18040878mg</name>
</gene>
<organism evidence="1 2">
    <name type="scientific">Xenopus laevis</name>
    <name type="common">African clawed frog</name>
    <dbReference type="NCBI Taxonomy" id="8355"/>
    <lineage>
        <taxon>Eukaryota</taxon>
        <taxon>Metazoa</taxon>
        <taxon>Chordata</taxon>
        <taxon>Craniata</taxon>
        <taxon>Vertebrata</taxon>
        <taxon>Euteleostomi</taxon>
        <taxon>Amphibia</taxon>
        <taxon>Batrachia</taxon>
        <taxon>Anura</taxon>
        <taxon>Pipoidea</taxon>
        <taxon>Pipidae</taxon>
        <taxon>Xenopodinae</taxon>
        <taxon>Xenopus</taxon>
        <taxon>Xenopus</taxon>
    </lineage>
</organism>
<sequence length="151" mass="16639">MVGAVFCENSQRQWSLKDKDPPDSSGGLPNRISDWCAYVLGCKGILVPAPSTFYYFSHDTSERIQNFLLLLDQGEHFLQGKSQTAKSGGCPTINQQGPSDISIPPEMQEFKLHIQRDGMYISSESGCGGAYRTQRAPSYLFRNVQAAKAAV</sequence>
<protein>
    <submittedName>
        <fullName evidence="1">Uncharacterized protein</fullName>
    </submittedName>
</protein>
<dbReference type="AlphaFoldDB" id="A0A974CAY9"/>
<proteinExistence type="predicted"/>
<name>A0A974CAY9_XENLA</name>
<reference evidence="2" key="1">
    <citation type="journal article" date="2016" name="Nature">
        <title>Genome evolution in the allotetraploid frog Xenopus laevis.</title>
        <authorList>
            <person name="Session A.M."/>
            <person name="Uno Y."/>
            <person name="Kwon T."/>
            <person name="Chapman J.A."/>
            <person name="Toyoda A."/>
            <person name="Takahashi S."/>
            <person name="Fukui A."/>
            <person name="Hikosaka A."/>
            <person name="Suzuki A."/>
            <person name="Kondo M."/>
            <person name="van Heeringen S.J."/>
            <person name="Quigley I."/>
            <person name="Heinz S."/>
            <person name="Ogino H."/>
            <person name="Ochi H."/>
            <person name="Hellsten U."/>
            <person name="Lyons J.B."/>
            <person name="Simakov O."/>
            <person name="Putnam N."/>
            <person name="Stites J."/>
            <person name="Kuroki Y."/>
            <person name="Tanaka T."/>
            <person name="Michiue T."/>
            <person name="Watanabe M."/>
            <person name="Bogdanovic O."/>
            <person name="Lister R."/>
            <person name="Georgiou G."/>
            <person name="Paranjpe S.S."/>
            <person name="van Kruijsbergen I."/>
            <person name="Shu S."/>
            <person name="Carlson J."/>
            <person name="Kinoshita T."/>
            <person name="Ohta Y."/>
            <person name="Mawaribuchi S."/>
            <person name="Jenkins J."/>
            <person name="Grimwood J."/>
            <person name="Schmutz J."/>
            <person name="Mitros T."/>
            <person name="Mozaffari S.V."/>
            <person name="Suzuki Y."/>
            <person name="Haramoto Y."/>
            <person name="Yamamoto T.S."/>
            <person name="Takagi C."/>
            <person name="Heald R."/>
            <person name="Miller K."/>
            <person name="Haudenschild C."/>
            <person name="Kitzman J."/>
            <person name="Nakayama T."/>
            <person name="Izutsu Y."/>
            <person name="Robert J."/>
            <person name="Fortriede J."/>
            <person name="Burns K."/>
            <person name="Lotay V."/>
            <person name="Karimi K."/>
            <person name="Yasuoka Y."/>
            <person name="Dichmann D.S."/>
            <person name="Flajnik M.F."/>
            <person name="Houston D.W."/>
            <person name="Shendure J."/>
            <person name="DuPasquier L."/>
            <person name="Vize P.D."/>
            <person name="Zorn A.M."/>
            <person name="Ito M."/>
            <person name="Marcotte E.M."/>
            <person name="Wallingford J.B."/>
            <person name="Ito Y."/>
            <person name="Asashima M."/>
            <person name="Ueno N."/>
            <person name="Matsuda Y."/>
            <person name="Veenstra G.J."/>
            <person name="Fujiyama A."/>
            <person name="Harland R.M."/>
            <person name="Taira M."/>
            <person name="Rokhsar D.S."/>
        </authorList>
    </citation>
    <scope>NUCLEOTIDE SEQUENCE [LARGE SCALE GENOMIC DNA]</scope>
    <source>
        <strain evidence="2">J</strain>
    </source>
</reference>
<evidence type="ECO:0000313" key="1">
    <source>
        <dbReference type="EMBL" id="OCT69567.1"/>
    </source>
</evidence>
<dbReference type="Proteomes" id="UP000694892">
    <property type="component" value="Chromosome 8L"/>
</dbReference>
<evidence type="ECO:0000313" key="2">
    <source>
        <dbReference type="Proteomes" id="UP000694892"/>
    </source>
</evidence>
<accession>A0A974CAY9</accession>